<dbReference type="GO" id="GO:0019631">
    <property type="term" value="P:quinate catabolic process"/>
    <property type="evidence" value="ECO:0007669"/>
    <property type="project" value="TreeGrafter"/>
</dbReference>
<proteinExistence type="inferred from homology"/>
<reference evidence="7 8" key="1">
    <citation type="submission" date="2014-04" db="EMBL/GenBank/DDBJ databases">
        <title>Whole genome shotgun sequence of Geobacillus caldoxylosilyticus NBRC 107762.</title>
        <authorList>
            <person name="Hosoyama A."/>
            <person name="Hosoyama Y."/>
            <person name="Katano-Makiyama Y."/>
            <person name="Tsuchikane K."/>
            <person name="Ohji S."/>
            <person name="Ichikawa N."/>
            <person name="Yamazoe A."/>
            <person name="Fujita N."/>
        </authorList>
    </citation>
    <scope>NUCLEOTIDE SEQUENCE [LARGE SCALE GENOMIC DNA]</scope>
    <source>
        <strain evidence="7 8">NBRC 107762</strain>
    </source>
</reference>
<dbReference type="InterPro" id="IPR018509">
    <property type="entry name" value="DHquinase_II_CS"/>
</dbReference>
<evidence type="ECO:0000256" key="4">
    <source>
        <dbReference type="ARBA" id="ARBA00011193"/>
    </source>
</evidence>
<dbReference type="InterPro" id="IPR001874">
    <property type="entry name" value="DHquinase_II"/>
</dbReference>
<evidence type="ECO:0000256" key="1">
    <source>
        <dbReference type="ARBA" id="ARBA00001864"/>
    </source>
</evidence>
<dbReference type="InterPro" id="IPR036441">
    <property type="entry name" value="DHquinase_II_sf"/>
</dbReference>
<dbReference type="Pfam" id="PF01220">
    <property type="entry name" value="DHquinase_II"/>
    <property type="match status" value="1"/>
</dbReference>
<organism evidence="7 8">
    <name type="scientific">Parageobacillus caldoxylosilyticus NBRC 107762</name>
    <dbReference type="NCBI Taxonomy" id="1220594"/>
    <lineage>
        <taxon>Bacteria</taxon>
        <taxon>Bacillati</taxon>
        <taxon>Bacillota</taxon>
        <taxon>Bacilli</taxon>
        <taxon>Bacillales</taxon>
        <taxon>Anoxybacillaceae</taxon>
        <taxon>Saccharococcus</taxon>
    </lineage>
</organism>
<comment type="subunit">
    <text evidence="4">Homododecamer.</text>
</comment>
<dbReference type="SUPFAM" id="SSF52304">
    <property type="entry name" value="Type II 3-dehydroquinate dehydratase"/>
    <property type="match status" value="1"/>
</dbReference>
<sequence>MVHLLLINGPNLNLLGKREPHIYGSTTLHELEQELMSFAGEQGAELTKQS</sequence>
<dbReference type="GO" id="GO:0009423">
    <property type="term" value="P:chorismate biosynthetic process"/>
    <property type="evidence" value="ECO:0007669"/>
    <property type="project" value="UniProtKB-UniPathway"/>
</dbReference>
<gene>
    <name evidence="7" type="ORF">GCA01S_021_00480</name>
</gene>
<dbReference type="EMBL" id="BAWO01000021">
    <property type="protein sequence ID" value="GAJ39494.1"/>
    <property type="molecule type" value="Genomic_DNA"/>
</dbReference>
<dbReference type="AlphaFoldDB" id="A0A023DDX0"/>
<evidence type="ECO:0000256" key="3">
    <source>
        <dbReference type="ARBA" id="ARBA00011037"/>
    </source>
</evidence>
<dbReference type="UniPathway" id="UPA00053">
    <property type="reaction ID" value="UER00086"/>
</dbReference>
<comment type="similarity">
    <text evidence="3">Belongs to the type-II 3-dehydroquinase family.</text>
</comment>
<dbReference type="Proteomes" id="UP000023561">
    <property type="component" value="Unassembled WGS sequence"/>
</dbReference>
<evidence type="ECO:0000313" key="8">
    <source>
        <dbReference type="Proteomes" id="UP000023561"/>
    </source>
</evidence>
<dbReference type="GO" id="GO:0003855">
    <property type="term" value="F:3-dehydroquinate dehydratase activity"/>
    <property type="evidence" value="ECO:0007669"/>
    <property type="project" value="UniProtKB-EC"/>
</dbReference>
<evidence type="ECO:0000313" key="7">
    <source>
        <dbReference type="EMBL" id="GAJ39494.1"/>
    </source>
</evidence>
<keyword evidence="8" id="KW-1185">Reference proteome</keyword>
<dbReference type="PROSITE" id="PS01029">
    <property type="entry name" value="DEHYDROQUINASE_II"/>
    <property type="match status" value="1"/>
</dbReference>
<comment type="catalytic activity">
    <reaction evidence="1">
        <text>3-dehydroquinate = 3-dehydroshikimate + H2O</text>
        <dbReference type="Rhea" id="RHEA:21096"/>
        <dbReference type="ChEBI" id="CHEBI:15377"/>
        <dbReference type="ChEBI" id="CHEBI:16630"/>
        <dbReference type="ChEBI" id="CHEBI:32364"/>
        <dbReference type="EC" id="4.2.1.10"/>
    </reaction>
</comment>
<evidence type="ECO:0000256" key="2">
    <source>
        <dbReference type="ARBA" id="ARBA00004902"/>
    </source>
</evidence>
<protein>
    <recommendedName>
        <fullName evidence="5">3-dehydroquinate dehydratase</fullName>
        <ecNumber evidence="5">4.2.1.10</ecNumber>
    </recommendedName>
</protein>
<dbReference type="Gene3D" id="3.40.50.9100">
    <property type="entry name" value="Dehydroquinase, class II"/>
    <property type="match status" value="1"/>
</dbReference>
<comment type="pathway">
    <text evidence="2">Metabolic intermediate biosynthesis; chorismate biosynthesis; chorismate from D-erythrose 4-phosphate and phosphoenolpyruvate: step 3/7.</text>
</comment>
<evidence type="ECO:0000256" key="5">
    <source>
        <dbReference type="ARBA" id="ARBA00012060"/>
    </source>
</evidence>
<name>A0A023DDX0_9BACL</name>
<dbReference type="PANTHER" id="PTHR21272:SF5">
    <property type="entry name" value="CATABOLIC 3-DEHYDROQUINASE"/>
    <property type="match status" value="1"/>
</dbReference>
<dbReference type="EC" id="4.2.1.10" evidence="5"/>
<keyword evidence="6" id="KW-0456">Lyase</keyword>
<accession>A0A023DDX0</accession>
<comment type="caution">
    <text evidence="7">The sequence shown here is derived from an EMBL/GenBank/DDBJ whole genome shotgun (WGS) entry which is preliminary data.</text>
</comment>
<dbReference type="PANTHER" id="PTHR21272">
    <property type="entry name" value="CATABOLIC 3-DEHYDROQUINASE"/>
    <property type="match status" value="1"/>
</dbReference>
<evidence type="ECO:0000256" key="6">
    <source>
        <dbReference type="ARBA" id="ARBA00023239"/>
    </source>
</evidence>